<proteinExistence type="predicted"/>
<evidence type="ECO:0000256" key="1">
    <source>
        <dbReference type="SAM" id="Phobius"/>
    </source>
</evidence>
<accession>A0A8J3JJW1</accession>
<dbReference type="Pfam" id="PF20059">
    <property type="entry name" value="DUF6458"/>
    <property type="match status" value="1"/>
</dbReference>
<dbReference type="AlphaFoldDB" id="A0A8J3JJW1"/>
<feature type="domain" description="DUF6458" evidence="2">
    <location>
        <begin position="1"/>
        <end position="66"/>
    </location>
</feature>
<evidence type="ECO:0000259" key="2">
    <source>
        <dbReference type="Pfam" id="PF20059"/>
    </source>
</evidence>
<reference evidence="3 4" key="1">
    <citation type="submission" date="2021-01" db="EMBL/GenBank/DDBJ databases">
        <title>Whole genome shotgun sequence of Catellatospora bangladeshensis NBRC 107357.</title>
        <authorList>
            <person name="Komaki H."/>
            <person name="Tamura T."/>
        </authorList>
    </citation>
    <scope>NUCLEOTIDE SEQUENCE [LARGE SCALE GENOMIC DNA]</scope>
    <source>
        <strain evidence="3 4">NBRC 107357</strain>
    </source>
</reference>
<comment type="caution">
    <text evidence="3">The sequence shown here is derived from an EMBL/GenBank/DDBJ whole genome shotgun (WGS) entry which is preliminary data.</text>
</comment>
<dbReference type="RefSeq" id="WP_203746772.1">
    <property type="nucleotide sequence ID" value="NZ_BONF01000017.1"/>
</dbReference>
<protein>
    <recommendedName>
        <fullName evidence="2">DUF6458 domain-containing protein</fullName>
    </recommendedName>
</protein>
<feature type="transmembrane region" description="Helical" evidence="1">
    <location>
        <begin position="31"/>
        <end position="51"/>
    </location>
</feature>
<dbReference type="Proteomes" id="UP000601223">
    <property type="component" value="Unassembled WGS sequence"/>
</dbReference>
<keyword evidence="1" id="KW-0472">Membrane</keyword>
<keyword evidence="1" id="KW-1133">Transmembrane helix</keyword>
<dbReference type="InterPro" id="IPR045597">
    <property type="entry name" value="DUF6458"/>
</dbReference>
<evidence type="ECO:0000313" key="3">
    <source>
        <dbReference type="EMBL" id="GIF82021.1"/>
    </source>
</evidence>
<name>A0A8J3JJW1_9ACTN</name>
<keyword evidence="4" id="KW-1185">Reference proteome</keyword>
<organism evidence="3 4">
    <name type="scientific">Catellatospora bangladeshensis</name>
    <dbReference type="NCBI Taxonomy" id="310355"/>
    <lineage>
        <taxon>Bacteria</taxon>
        <taxon>Bacillati</taxon>
        <taxon>Actinomycetota</taxon>
        <taxon>Actinomycetes</taxon>
        <taxon>Micromonosporales</taxon>
        <taxon>Micromonosporaceae</taxon>
        <taxon>Catellatospora</taxon>
    </lineage>
</organism>
<sequence>MGIGASIFLIVLGAIFTFALDFDIAGIDIDVIGWIFMIGGVLGLLFTTLIWGPRNRATIVSEPTHVRRVEERTDI</sequence>
<evidence type="ECO:0000313" key="4">
    <source>
        <dbReference type="Proteomes" id="UP000601223"/>
    </source>
</evidence>
<keyword evidence="1" id="KW-0812">Transmembrane</keyword>
<dbReference type="EMBL" id="BONF01000017">
    <property type="protein sequence ID" value="GIF82021.1"/>
    <property type="molecule type" value="Genomic_DNA"/>
</dbReference>
<gene>
    <name evidence="3" type="ORF">Cba03nite_33700</name>
</gene>